<evidence type="ECO:0000313" key="2">
    <source>
        <dbReference type="Proteomes" id="UP000001880"/>
    </source>
</evidence>
<dbReference type="RefSeq" id="WP_012825711.1">
    <property type="nucleotide sequence ID" value="NC_013440.1"/>
</dbReference>
<evidence type="ECO:0008006" key="3">
    <source>
        <dbReference type="Google" id="ProtNLM"/>
    </source>
</evidence>
<accession>D0LK50</accession>
<sequence length="291" mass="30297">MDVRRFRIAGLDIALHAPAGTCALAASYDVCALAEEPADWAPALELWCICEPGFARGRARTPAYPAFDVRVTEPRRLALSRFDAEGELELPASADEPVRARFRVGESVNSLEAALRIGLSVAAPRRARLLLHASAVHVPALAGALLFAGKSGAGKSTIAAVLDRVDGFTRLADELLIVAPAPAPAPAPAAAGWELHVPPFLGGVELPVGARVPLVGAHVLAQAPAHERTRLRPAEAVRALLPHVLVYVAEPETAAHVLAAAADLVAAVPGYHLAFAPEPSVAEVLLVPPSA</sequence>
<gene>
    <name evidence="1" type="ordered locus">Hoch_0443</name>
</gene>
<dbReference type="KEGG" id="hoh:Hoch_0443"/>
<dbReference type="EMBL" id="CP001804">
    <property type="protein sequence ID" value="ACY13084.1"/>
    <property type="molecule type" value="Genomic_DNA"/>
</dbReference>
<evidence type="ECO:0000313" key="1">
    <source>
        <dbReference type="EMBL" id="ACY13084.1"/>
    </source>
</evidence>
<dbReference type="HOGENOM" id="CLU_955680_0_0_7"/>
<dbReference type="SUPFAM" id="SSF53795">
    <property type="entry name" value="PEP carboxykinase-like"/>
    <property type="match status" value="1"/>
</dbReference>
<dbReference type="InterPro" id="IPR027417">
    <property type="entry name" value="P-loop_NTPase"/>
</dbReference>
<keyword evidence="2" id="KW-1185">Reference proteome</keyword>
<organism evidence="1 2">
    <name type="scientific">Haliangium ochraceum (strain DSM 14365 / JCM 11303 / SMP-2)</name>
    <dbReference type="NCBI Taxonomy" id="502025"/>
    <lineage>
        <taxon>Bacteria</taxon>
        <taxon>Pseudomonadati</taxon>
        <taxon>Myxococcota</taxon>
        <taxon>Polyangia</taxon>
        <taxon>Haliangiales</taxon>
        <taxon>Kofleriaceae</taxon>
        <taxon>Haliangium</taxon>
    </lineage>
</organism>
<dbReference type="Proteomes" id="UP000001880">
    <property type="component" value="Chromosome"/>
</dbReference>
<dbReference type="eggNOG" id="COG1117">
    <property type="taxonomic scope" value="Bacteria"/>
</dbReference>
<dbReference type="OrthoDB" id="116421at2"/>
<dbReference type="STRING" id="502025.Hoch_0443"/>
<name>D0LK50_HALO1</name>
<dbReference type="AlphaFoldDB" id="D0LK50"/>
<protein>
    <recommendedName>
        <fullName evidence="3">HPr kinase</fullName>
    </recommendedName>
</protein>
<proteinExistence type="predicted"/>
<dbReference type="Gene3D" id="3.40.50.300">
    <property type="entry name" value="P-loop containing nucleotide triphosphate hydrolases"/>
    <property type="match status" value="1"/>
</dbReference>
<reference evidence="1 2" key="1">
    <citation type="journal article" date="2010" name="Stand. Genomic Sci.">
        <title>Complete genome sequence of Haliangium ochraceum type strain (SMP-2).</title>
        <authorList>
            <consortium name="US DOE Joint Genome Institute (JGI-PGF)"/>
            <person name="Ivanova N."/>
            <person name="Daum C."/>
            <person name="Lang E."/>
            <person name="Abt B."/>
            <person name="Kopitz M."/>
            <person name="Saunders E."/>
            <person name="Lapidus A."/>
            <person name="Lucas S."/>
            <person name="Glavina Del Rio T."/>
            <person name="Nolan M."/>
            <person name="Tice H."/>
            <person name="Copeland A."/>
            <person name="Cheng J.F."/>
            <person name="Chen F."/>
            <person name="Bruce D."/>
            <person name="Goodwin L."/>
            <person name="Pitluck S."/>
            <person name="Mavromatis K."/>
            <person name="Pati A."/>
            <person name="Mikhailova N."/>
            <person name="Chen A."/>
            <person name="Palaniappan K."/>
            <person name="Land M."/>
            <person name="Hauser L."/>
            <person name="Chang Y.J."/>
            <person name="Jeffries C.D."/>
            <person name="Detter J.C."/>
            <person name="Brettin T."/>
            <person name="Rohde M."/>
            <person name="Goker M."/>
            <person name="Bristow J."/>
            <person name="Markowitz V."/>
            <person name="Eisen J.A."/>
            <person name="Hugenholtz P."/>
            <person name="Kyrpides N.C."/>
            <person name="Klenk H.P."/>
        </authorList>
    </citation>
    <scope>NUCLEOTIDE SEQUENCE [LARGE SCALE GENOMIC DNA]</scope>
    <source>
        <strain evidence="2">DSM 14365 / CIP 107738 / JCM 11303 / AJ 13395 / SMP-2</strain>
    </source>
</reference>